<evidence type="ECO:0000313" key="1">
    <source>
        <dbReference type="EMBL" id="MEY8662888.1"/>
    </source>
</evidence>
<reference evidence="1 2" key="1">
    <citation type="submission" date="2024-03" db="EMBL/GenBank/DDBJ databases">
        <title>Mouse gut bacterial collection (mGBC) of GemPharmatech.</title>
        <authorList>
            <person name="He Y."/>
            <person name="Dong L."/>
            <person name="Wu D."/>
            <person name="Gao X."/>
            <person name="Lin Z."/>
        </authorList>
    </citation>
    <scope>NUCLEOTIDE SEQUENCE [LARGE SCALE GENOMIC DNA]</scope>
    <source>
        <strain evidence="1 2">15-30</strain>
    </source>
</reference>
<protein>
    <submittedName>
        <fullName evidence="1">DUF3114 domain-containing protein</fullName>
    </submittedName>
</protein>
<name>A0ABV4DRU6_9LACO</name>
<dbReference type="EMBL" id="JBCLUF010000032">
    <property type="protein sequence ID" value="MEY8662888.1"/>
    <property type="molecule type" value="Genomic_DNA"/>
</dbReference>
<accession>A0ABV4DRU6</accession>
<comment type="caution">
    <text evidence="1">The sequence shown here is derived from an EMBL/GenBank/DDBJ whole genome shotgun (WGS) entry which is preliminary data.</text>
</comment>
<dbReference type="Pfam" id="PF11311">
    <property type="entry name" value="DUF3114"/>
    <property type="match status" value="1"/>
</dbReference>
<organism evidence="1 2">
    <name type="scientific">Ligilactobacillus faecis</name>
    <dbReference type="NCBI Taxonomy" id="762833"/>
    <lineage>
        <taxon>Bacteria</taxon>
        <taxon>Bacillati</taxon>
        <taxon>Bacillota</taxon>
        <taxon>Bacilli</taxon>
        <taxon>Lactobacillales</taxon>
        <taxon>Lactobacillaceae</taxon>
        <taxon>Ligilactobacillus</taxon>
    </lineage>
</organism>
<proteinExistence type="predicted"/>
<gene>
    <name evidence="1" type="ORF">AALT52_08310</name>
</gene>
<dbReference type="InterPro" id="IPR021462">
    <property type="entry name" value="DUF3114"/>
</dbReference>
<dbReference type="RefSeq" id="WP_369942771.1">
    <property type="nucleotide sequence ID" value="NZ_JBCLUF010000032.1"/>
</dbReference>
<dbReference type="Proteomes" id="UP001565236">
    <property type="component" value="Unassembled WGS sequence"/>
</dbReference>
<evidence type="ECO:0000313" key="2">
    <source>
        <dbReference type="Proteomes" id="UP001565236"/>
    </source>
</evidence>
<sequence>MRALTEQLQVLAKEGWDKRAQASYVRYVNKGQVELTECFRQVHLVGSPLYTQMLQVARLSPKEKLALILRQLGAYVDEYDFLQLSVRAKYTFDPELAPLAPFYVLVRSYVLRLYGRAKRKSQPFLQEFAQTTDRNAFSSQLNLLRTYLDRQALSYLRTKYPTEENDLARLLCYAKQTGCALDFETGASFHNRCLKTTHAYLPKNMKVQLAKTDTTGHFNLKNNARMIEYIVSLESLNFVSQWNVLKKRADQTYESDPKCYNLFELEEIANTESFNYGIPYGRGTVPFWYRASHAELDGVSQLDSQVRRVAKKKWRYLKDARQTKAGLAYADIVNQGGLTDLFLWRSISQEKRLSLYQAYVDYLRQTDQKAPGITAFLTKTDRWYKK</sequence>
<keyword evidence="2" id="KW-1185">Reference proteome</keyword>